<name>L8MY82_9CYAN</name>
<evidence type="ECO:0000313" key="3">
    <source>
        <dbReference type="Proteomes" id="UP000011201"/>
    </source>
</evidence>
<dbReference type="Proteomes" id="UP000011201">
    <property type="component" value="Unassembled WGS sequence"/>
</dbReference>
<evidence type="ECO:0000313" key="2">
    <source>
        <dbReference type="EMBL" id="ELS32967.1"/>
    </source>
</evidence>
<keyword evidence="3" id="KW-1185">Reference proteome</keyword>
<reference evidence="2 3" key="1">
    <citation type="journal article" date="2013" name="Proc. Natl. Acad. Sci. U.S.A.">
        <title>Improving the coverage of the cyanobacterial phylum using diversity-driven genome sequencing.</title>
        <authorList>
            <person name="Shih P.M."/>
            <person name="Wu D."/>
            <person name="Latifi A."/>
            <person name="Axen S.D."/>
            <person name="Fewer D.P."/>
            <person name="Talla E."/>
            <person name="Calteau A."/>
            <person name="Cai F."/>
            <person name="Tandeau de Marsac N."/>
            <person name="Rippka R."/>
            <person name="Herdman M."/>
            <person name="Sivonen K."/>
            <person name="Coursin T."/>
            <person name="Laurent T."/>
            <person name="Goodwin L."/>
            <person name="Nolan M."/>
            <person name="Davenport K.W."/>
            <person name="Han C.S."/>
            <person name="Rubin E.M."/>
            <person name="Eisen J.A."/>
            <person name="Woyke T."/>
            <person name="Gugger M."/>
            <person name="Kerfeld C.A."/>
        </authorList>
    </citation>
    <scope>NUCLEOTIDE SEQUENCE [LARGE SCALE GENOMIC DNA]</scope>
    <source>
        <strain evidence="2 3">PCC 7429</strain>
    </source>
</reference>
<dbReference type="PATRIC" id="fig|927668.3.peg.2171"/>
<dbReference type="InterPro" id="IPR052344">
    <property type="entry name" value="Transposase-related"/>
</dbReference>
<dbReference type="PANTHER" id="PTHR33678:SF2">
    <property type="match status" value="1"/>
</dbReference>
<proteinExistence type="predicted"/>
<feature type="domain" description="Transposase IS66 central" evidence="1">
    <location>
        <begin position="19"/>
        <end position="220"/>
    </location>
</feature>
<accession>L8MY82</accession>
<dbReference type="Pfam" id="PF03050">
    <property type="entry name" value="DDE_Tnp_IS66"/>
    <property type="match status" value="1"/>
</dbReference>
<gene>
    <name evidence="2" type="ORF">Pse7429DRAFT_2975</name>
</gene>
<comment type="caution">
    <text evidence="2">The sequence shown here is derived from an EMBL/GenBank/DDBJ whole genome shotgun (WGS) entry which is preliminary data.</text>
</comment>
<dbReference type="PANTHER" id="PTHR33678">
    <property type="entry name" value="BLL1576 PROTEIN"/>
    <property type="match status" value="1"/>
</dbReference>
<organism evidence="2 3">
    <name type="scientific">Pseudanabaena biceps PCC 7429</name>
    <dbReference type="NCBI Taxonomy" id="927668"/>
    <lineage>
        <taxon>Bacteria</taxon>
        <taxon>Bacillati</taxon>
        <taxon>Cyanobacteriota</taxon>
        <taxon>Cyanophyceae</taxon>
        <taxon>Pseudanabaenales</taxon>
        <taxon>Pseudanabaenaceae</taxon>
        <taxon>Pseudanabaena</taxon>
    </lineage>
</organism>
<sequence length="286" mass="32215">MVWGELPKEVIGEQDLEASLQGMLVWLGNYGHMSYEKQQEWLKEMGVGEIGLGTIAVTNERVAASIEAKVAELAEWIKDQPQVQVDETPWLVKGVKEWLWSFSGEGYALYRGADTRSRAELESVLGQSYDGVLCSDDYSVYNGYAVERQQKCLAHLRRHFKALLKLTLKSQQEIGKVFIRLIDEAFEHHATWRIHGDNPPYFTWATDFKIRVNQAISDWLPKVGYAAGLLLNSLKKNQLSGGIFLMIPLSPLIIIVPSVISGLPLPNAKFLVVPVLWMAYTIPPLC</sequence>
<protein>
    <submittedName>
        <fullName evidence="2">Transposase IS66</fullName>
    </submittedName>
</protein>
<evidence type="ECO:0000259" key="1">
    <source>
        <dbReference type="Pfam" id="PF03050"/>
    </source>
</evidence>
<dbReference type="InterPro" id="IPR004291">
    <property type="entry name" value="Transposase_IS66_central"/>
</dbReference>
<dbReference type="AlphaFoldDB" id="L8MY82"/>
<dbReference type="EMBL" id="ALWB01000065">
    <property type="protein sequence ID" value="ELS32967.1"/>
    <property type="molecule type" value="Genomic_DNA"/>
</dbReference>